<dbReference type="OrthoDB" id="198619at2759"/>
<evidence type="ECO:0000256" key="1">
    <source>
        <dbReference type="ARBA" id="ARBA00010083"/>
    </source>
</evidence>
<organism evidence="7 8">
    <name type="scientific">Ictalurus punctatus</name>
    <name type="common">Channel catfish</name>
    <name type="synonym">Silurus punctatus</name>
    <dbReference type="NCBI Taxonomy" id="7998"/>
    <lineage>
        <taxon>Eukaryota</taxon>
        <taxon>Metazoa</taxon>
        <taxon>Chordata</taxon>
        <taxon>Craniata</taxon>
        <taxon>Vertebrata</taxon>
        <taxon>Euteleostomi</taxon>
        <taxon>Actinopterygii</taxon>
        <taxon>Neopterygii</taxon>
        <taxon>Teleostei</taxon>
        <taxon>Ostariophysi</taxon>
        <taxon>Siluriformes</taxon>
        <taxon>Ictaluridae</taxon>
        <taxon>Ictalurus</taxon>
    </lineage>
</organism>
<feature type="domain" description="Cystatin LXN-type" evidence="6">
    <location>
        <begin position="187"/>
        <end position="290"/>
    </location>
</feature>
<evidence type="ECO:0000313" key="7">
    <source>
        <dbReference type="Proteomes" id="UP000221080"/>
    </source>
</evidence>
<sequence>MNWSCLVCLVPLSLLWHCPVIYSSPMTRTPDTGSQIEVDCPSSCVFPPFLNSPSPTKGSEDQVELNMTSRELNPKFYEASRAGQAIQHYINTVHGSPFRLYTVTQVHKARAEDMGESGMKYILEFSVKDIVGESSEGQCSAEVLYPRGETQRPPQVQCSCDGLPRLNTTDKEQAFYQEYSVNSNAVTASSIPDSYGHMEPDMVPFWHLGRLAASFIMLNESNENTLYNMAQVSKIKQLKSEDEQLNFEYEILLHDMISQEIIRWKLLITWSPARSVKVVESELLPRCRCN</sequence>
<proteinExistence type="inferred from homology"/>
<evidence type="ECO:0000256" key="3">
    <source>
        <dbReference type="ARBA" id="ARBA00022737"/>
    </source>
</evidence>
<keyword evidence="5" id="KW-0732">Signal</keyword>
<dbReference type="KEGG" id="ipu:108280775"/>
<name>A0A2D0T9V0_ICTPU</name>
<dbReference type="PANTHER" id="PTHR28591:SF1">
    <property type="entry name" value="LATEXIN"/>
    <property type="match status" value="1"/>
</dbReference>
<feature type="signal peptide" evidence="5">
    <location>
        <begin position="1"/>
        <end position="23"/>
    </location>
</feature>
<dbReference type="RefSeq" id="XP_017351656.1">
    <property type="nucleotide sequence ID" value="XM_017496167.2"/>
</dbReference>
<accession>A0A2D0T9V0</accession>
<dbReference type="InterPro" id="IPR009684">
    <property type="entry name" value="Latexin"/>
</dbReference>
<feature type="chain" id="PRO_5013130345" evidence="5">
    <location>
        <begin position="24"/>
        <end position="290"/>
    </location>
</feature>
<dbReference type="Pfam" id="PF06907">
    <property type="entry name" value="LXN"/>
    <property type="match status" value="1"/>
</dbReference>
<keyword evidence="3" id="KW-0677">Repeat</keyword>
<dbReference type="GeneID" id="108280775"/>
<gene>
    <name evidence="8" type="primary">lxn</name>
</gene>
<evidence type="ECO:0000256" key="4">
    <source>
        <dbReference type="PROSITE-ProRule" id="PRU01377"/>
    </source>
</evidence>
<evidence type="ECO:0000256" key="2">
    <source>
        <dbReference type="ARBA" id="ARBA00022690"/>
    </source>
</evidence>
<dbReference type="Proteomes" id="UP000221080">
    <property type="component" value="Chromosome 20"/>
</dbReference>
<evidence type="ECO:0000259" key="6">
    <source>
        <dbReference type="PROSITE" id="PS52033"/>
    </source>
</evidence>
<reference evidence="8" key="2">
    <citation type="submission" date="2025-08" db="UniProtKB">
        <authorList>
            <consortium name="RefSeq"/>
        </authorList>
    </citation>
    <scope>IDENTIFICATION</scope>
    <source>
        <tissue evidence="8">Blood</tissue>
    </source>
</reference>
<dbReference type="InterPro" id="IPR046350">
    <property type="entry name" value="Cystatin_sf"/>
</dbReference>
<dbReference type="SUPFAM" id="SSF54403">
    <property type="entry name" value="Cystatin/monellin"/>
    <property type="match status" value="2"/>
</dbReference>
<dbReference type="GO" id="GO:0005615">
    <property type="term" value="C:extracellular space"/>
    <property type="evidence" value="ECO:0007669"/>
    <property type="project" value="TreeGrafter"/>
</dbReference>
<evidence type="ECO:0000256" key="5">
    <source>
        <dbReference type="SAM" id="SignalP"/>
    </source>
</evidence>
<dbReference type="FunFam" id="3.10.450.10:FF:000007">
    <property type="entry name" value="latexin"/>
    <property type="match status" value="1"/>
</dbReference>
<dbReference type="STRING" id="7998.ENSIPUP00000008641"/>
<dbReference type="GO" id="GO:0008191">
    <property type="term" value="F:metalloendopeptidase inhibitor activity"/>
    <property type="evidence" value="ECO:0007669"/>
    <property type="project" value="UniProtKB-UniRule"/>
</dbReference>
<feature type="domain" description="Cystatin LXN-type" evidence="6">
    <location>
        <begin position="68"/>
        <end position="173"/>
    </location>
</feature>
<dbReference type="AlphaFoldDB" id="A0A2D0T9V0"/>
<dbReference type="PANTHER" id="PTHR28591">
    <property type="entry name" value="LATEXIN"/>
    <property type="match status" value="1"/>
</dbReference>
<dbReference type="CTD" id="56925"/>
<dbReference type="PROSITE" id="PS52033">
    <property type="entry name" value="CYSTATIN_LXN"/>
    <property type="match status" value="2"/>
</dbReference>
<dbReference type="Gene3D" id="3.10.450.10">
    <property type="match status" value="2"/>
</dbReference>
<protein>
    <submittedName>
        <fullName evidence="8">Latexin</fullName>
    </submittedName>
</protein>
<comment type="similarity">
    <text evidence="1 4">Belongs to the protease inhibitor I47 (latexin) family.</text>
</comment>
<reference evidence="7" key="1">
    <citation type="journal article" date="2016" name="Nat. Commun.">
        <title>The channel catfish genome sequence provides insights into the evolution of scale formation in teleosts.</title>
        <authorList>
            <person name="Liu Z."/>
            <person name="Liu S."/>
            <person name="Yao J."/>
            <person name="Bao L."/>
            <person name="Zhang J."/>
            <person name="Li Y."/>
            <person name="Jiang C."/>
            <person name="Sun L."/>
            <person name="Wang R."/>
            <person name="Zhang Y."/>
            <person name="Zhou T."/>
            <person name="Zeng Q."/>
            <person name="Fu Q."/>
            <person name="Gao S."/>
            <person name="Li N."/>
            <person name="Koren S."/>
            <person name="Jiang Y."/>
            <person name="Zimin A."/>
            <person name="Xu P."/>
            <person name="Phillippy A.M."/>
            <person name="Geng X."/>
            <person name="Song L."/>
            <person name="Sun F."/>
            <person name="Li C."/>
            <person name="Wang X."/>
            <person name="Chen A."/>
            <person name="Jin Y."/>
            <person name="Yuan Z."/>
            <person name="Yang Y."/>
            <person name="Tan S."/>
            <person name="Peatman E."/>
            <person name="Lu J."/>
            <person name="Qin Z."/>
            <person name="Dunham R."/>
            <person name="Li Z."/>
            <person name="Sonstegard T."/>
            <person name="Feng J."/>
            <person name="Danzmann R.G."/>
            <person name="Schroeder S."/>
            <person name="Scheffler B."/>
            <person name="Duke M.V."/>
            <person name="Ballard L."/>
            <person name="Kucuktas H."/>
            <person name="Kaltenboeck L."/>
            <person name="Liu H."/>
            <person name="Armbruster J."/>
            <person name="Xie Y."/>
            <person name="Kirby M.L."/>
            <person name="Tian Y."/>
            <person name="Flanagan M.E."/>
            <person name="Mu W."/>
            <person name="Waldbieser G.C."/>
        </authorList>
    </citation>
    <scope>NUCLEOTIDE SEQUENCE [LARGE SCALE GENOMIC DNA]</scope>
    <source>
        <strain evidence="7">SDA103</strain>
    </source>
</reference>
<keyword evidence="2 4" id="KW-0646">Protease inhibitor</keyword>
<dbReference type="InterPro" id="IPR049897">
    <property type="entry name" value="CYSTATIN_LXN"/>
</dbReference>
<keyword evidence="7" id="KW-1185">Reference proteome</keyword>
<evidence type="ECO:0000313" key="8">
    <source>
        <dbReference type="RefSeq" id="XP_017351656.1"/>
    </source>
</evidence>